<dbReference type="Proteomes" id="UP000249248">
    <property type="component" value="Unassembled WGS sequence"/>
</dbReference>
<evidence type="ECO:0000313" key="1">
    <source>
        <dbReference type="EMBL" id="PZE16531.1"/>
    </source>
</evidence>
<reference evidence="1 2" key="1">
    <citation type="submission" date="2018-06" db="EMBL/GenBank/DDBJ databases">
        <title>The draft genome sequence of Crocinitomix sp. SM1701.</title>
        <authorList>
            <person name="Zhang X."/>
        </authorList>
    </citation>
    <scope>NUCLEOTIDE SEQUENCE [LARGE SCALE GENOMIC DNA]</scope>
    <source>
        <strain evidence="1 2">SM1701</strain>
    </source>
</reference>
<protein>
    <recommendedName>
        <fullName evidence="3">Molybdenum cofactor biosynthesis protein F N-terminal domain-containing protein</fullName>
    </recommendedName>
</protein>
<name>A0A2W1N0P6_9FLAO</name>
<accession>A0A2W1N0P6</accession>
<dbReference type="SUPFAM" id="SSF50814">
    <property type="entry name" value="Lipocalins"/>
    <property type="match status" value="1"/>
</dbReference>
<gene>
    <name evidence="1" type="ORF">DNU06_11790</name>
</gene>
<proteinExistence type="predicted"/>
<evidence type="ECO:0000313" key="2">
    <source>
        <dbReference type="Proteomes" id="UP000249248"/>
    </source>
</evidence>
<dbReference type="Gene3D" id="2.40.128.20">
    <property type="match status" value="1"/>
</dbReference>
<keyword evidence="2" id="KW-1185">Reference proteome</keyword>
<evidence type="ECO:0008006" key="3">
    <source>
        <dbReference type="Google" id="ProtNLM"/>
    </source>
</evidence>
<dbReference type="AlphaFoldDB" id="A0A2W1N0P6"/>
<sequence length="115" mass="13503">MSCSEKTENFPDKLTDMEILYTYTGGNTYAVKFESDGLSYQFRSGKNPDKWWGKFEYNHLLTRKNEHFVSWFEPGYGDYVTLLINFENKIIYGSAIIKGKIVHFQQGNIQEIKRP</sequence>
<dbReference type="EMBL" id="QKSB01000007">
    <property type="protein sequence ID" value="PZE16531.1"/>
    <property type="molecule type" value="Genomic_DNA"/>
</dbReference>
<comment type="caution">
    <text evidence="1">The sequence shown here is derived from an EMBL/GenBank/DDBJ whole genome shotgun (WGS) entry which is preliminary data.</text>
</comment>
<organism evidence="1 2">
    <name type="scientific">Putridiphycobacter roseus</name>
    <dbReference type="NCBI Taxonomy" id="2219161"/>
    <lineage>
        <taxon>Bacteria</taxon>
        <taxon>Pseudomonadati</taxon>
        <taxon>Bacteroidota</taxon>
        <taxon>Flavobacteriia</taxon>
        <taxon>Flavobacteriales</taxon>
        <taxon>Crocinitomicaceae</taxon>
        <taxon>Putridiphycobacter</taxon>
    </lineage>
</organism>
<dbReference type="InterPro" id="IPR012674">
    <property type="entry name" value="Calycin"/>
</dbReference>